<evidence type="ECO:0000256" key="12">
    <source>
        <dbReference type="ARBA" id="ARBA00023136"/>
    </source>
</evidence>
<dbReference type="GO" id="GO:0016301">
    <property type="term" value="F:kinase activity"/>
    <property type="evidence" value="ECO:0007669"/>
    <property type="project" value="UniProtKB-KW"/>
</dbReference>
<evidence type="ECO:0000256" key="9">
    <source>
        <dbReference type="ARBA" id="ARBA00022840"/>
    </source>
</evidence>
<keyword evidence="5 16" id="KW-0808">Transferase</keyword>
<dbReference type="PANTHER" id="PTHR34299">
    <property type="entry name" value="DIACYLGLYCEROL KINASE"/>
    <property type="match status" value="1"/>
</dbReference>
<keyword evidence="8 16" id="KW-0418">Kinase</keyword>
<dbReference type="EMBL" id="JBEXAC010000002">
    <property type="protein sequence ID" value="MET6999659.1"/>
    <property type="molecule type" value="Genomic_DNA"/>
</dbReference>
<evidence type="ECO:0000256" key="8">
    <source>
        <dbReference type="ARBA" id="ARBA00022777"/>
    </source>
</evidence>
<keyword evidence="11" id="KW-0443">Lipid metabolism</keyword>
<proteinExistence type="inferred from homology"/>
<keyword evidence="14" id="KW-1208">Phospholipid metabolism</keyword>
<evidence type="ECO:0000256" key="11">
    <source>
        <dbReference type="ARBA" id="ARBA00023098"/>
    </source>
</evidence>
<dbReference type="InterPro" id="IPR036945">
    <property type="entry name" value="DAGK_sf"/>
</dbReference>
<dbReference type="InterPro" id="IPR033717">
    <property type="entry name" value="UDPK"/>
</dbReference>
<evidence type="ECO:0000313" key="17">
    <source>
        <dbReference type="Proteomes" id="UP001549749"/>
    </source>
</evidence>
<evidence type="ECO:0000256" key="2">
    <source>
        <dbReference type="ARBA" id="ARBA00005967"/>
    </source>
</evidence>
<comment type="subcellular location">
    <subcellularLocation>
        <location evidence="1">Cell membrane</location>
        <topology evidence="1">Multi-pass membrane protein</topology>
    </subcellularLocation>
</comment>
<dbReference type="RefSeq" id="WP_354662223.1">
    <property type="nucleotide sequence ID" value="NZ_JBEXAC010000002.1"/>
</dbReference>
<evidence type="ECO:0000256" key="7">
    <source>
        <dbReference type="ARBA" id="ARBA00022741"/>
    </source>
</evidence>
<evidence type="ECO:0000256" key="13">
    <source>
        <dbReference type="ARBA" id="ARBA00023209"/>
    </source>
</evidence>
<evidence type="ECO:0000313" key="16">
    <source>
        <dbReference type="EMBL" id="MET6999659.1"/>
    </source>
</evidence>
<dbReference type="Gene3D" id="1.10.287.3610">
    <property type="match status" value="1"/>
</dbReference>
<evidence type="ECO:0000256" key="10">
    <source>
        <dbReference type="ARBA" id="ARBA00022989"/>
    </source>
</evidence>
<keyword evidence="4" id="KW-0444">Lipid biosynthesis</keyword>
<feature type="transmembrane region" description="Helical" evidence="15">
    <location>
        <begin position="98"/>
        <end position="122"/>
    </location>
</feature>
<dbReference type="Proteomes" id="UP001549749">
    <property type="component" value="Unassembled WGS sequence"/>
</dbReference>
<evidence type="ECO:0000256" key="5">
    <source>
        <dbReference type="ARBA" id="ARBA00022679"/>
    </source>
</evidence>
<gene>
    <name evidence="16" type="ORF">ABR189_19880</name>
</gene>
<dbReference type="EC" id="2.7.1.-" evidence="16"/>
<keyword evidence="10 15" id="KW-1133">Transmembrane helix</keyword>
<comment type="caution">
    <text evidence="16">The sequence shown here is derived from an EMBL/GenBank/DDBJ whole genome shotgun (WGS) entry which is preliminary data.</text>
</comment>
<evidence type="ECO:0000256" key="6">
    <source>
        <dbReference type="ARBA" id="ARBA00022692"/>
    </source>
</evidence>
<keyword evidence="6 15" id="KW-0812">Transmembrane</keyword>
<keyword evidence="7" id="KW-0547">Nucleotide-binding</keyword>
<keyword evidence="3" id="KW-1003">Cell membrane</keyword>
<keyword evidence="12 15" id="KW-0472">Membrane</keyword>
<dbReference type="Pfam" id="PF01219">
    <property type="entry name" value="DAGK_prokar"/>
    <property type="match status" value="1"/>
</dbReference>
<sequence length="123" mass="13539">MSGVNRSYFSKRVQSFGYAFSGIGAFLKSEPHARIHALATILVIVAGIYCHLPVLQWILLTIVTGLVWITEMLNTVVEKVMDHVAPEYHERVKWIKDVAAGAVLVAALVALITGGLVFVPYFL</sequence>
<dbReference type="CDD" id="cd14265">
    <property type="entry name" value="UDPK_IM_like"/>
    <property type="match status" value="1"/>
</dbReference>
<keyword evidence="17" id="KW-1185">Reference proteome</keyword>
<protein>
    <submittedName>
        <fullName evidence="16">Diacylglycerol kinase family protein</fullName>
        <ecNumber evidence="16">2.7.1.-</ecNumber>
    </submittedName>
</protein>
<accession>A0ABV2T9D6</accession>
<keyword evidence="9" id="KW-0067">ATP-binding</keyword>
<keyword evidence="13" id="KW-0594">Phospholipid biosynthesis</keyword>
<reference evidence="16 17" key="1">
    <citation type="submission" date="2024-06" db="EMBL/GenBank/DDBJ databases">
        <title>Chitinophaga defluvii sp. nov., isolated from municipal sewage.</title>
        <authorList>
            <person name="Zhang L."/>
        </authorList>
    </citation>
    <scope>NUCLEOTIDE SEQUENCE [LARGE SCALE GENOMIC DNA]</scope>
    <source>
        <strain evidence="16 17">H8</strain>
    </source>
</reference>
<organism evidence="16 17">
    <name type="scientific">Chitinophaga defluvii</name>
    <dbReference type="NCBI Taxonomy" id="3163343"/>
    <lineage>
        <taxon>Bacteria</taxon>
        <taxon>Pseudomonadati</taxon>
        <taxon>Bacteroidota</taxon>
        <taxon>Chitinophagia</taxon>
        <taxon>Chitinophagales</taxon>
        <taxon>Chitinophagaceae</taxon>
        <taxon>Chitinophaga</taxon>
    </lineage>
</organism>
<feature type="transmembrane region" description="Helical" evidence="15">
    <location>
        <begin position="58"/>
        <end position="77"/>
    </location>
</feature>
<name>A0ABV2T9D6_9BACT</name>
<dbReference type="PANTHER" id="PTHR34299:SF1">
    <property type="entry name" value="DIACYLGLYCEROL KINASE"/>
    <property type="match status" value="1"/>
</dbReference>
<evidence type="ECO:0000256" key="4">
    <source>
        <dbReference type="ARBA" id="ARBA00022516"/>
    </source>
</evidence>
<evidence type="ECO:0000256" key="1">
    <source>
        <dbReference type="ARBA" id="ARBA00004651"/>
    </source>
</evidence>
<evidence type="ECO:0000256" key="3">
    <source>
        <dbReference type="ARBA" id="ARBA00022475"/>
    </source>
</evidence>
<evidence type="ECO:0000256" key="15">
    <source>
        <dbReference type="SAM" id="Phobius"/>
    </source>
</evidence>
<dbReference type="InterPro" id="IPR000829">
    <property type="entry name" value="DAGK"/>
</dbReference>
<comment type="similarity">
    <text evidence="2">Belongs to the bacterial diacylglycerol kinase family.</text>
</comment>
<evidence type="ECO:0000256" key="14">
    <source>
        <dbReference type="ARBA" id="ARBA00023264"/>
    </source>
</evidence>